<reference evidence="1 2" key="1">
    <citation type="submission" date="2015-11" db="EMBL/GenBank/DDBJ databases">
        <title>Evidence for parallel genomic evolution in an endosymbiosis of termite gut flagellates.</title>
        <authorList>
            <person name="Zheng H."/>
        </authorList>
    </citation>
    <scope>NUCLEOTIDE SEQUENCE [LARGE SCALE GENOMIC DNA]</scope>
    <source>
        <strain evidence="1 2">CET450</strain>
    </source>
</reference>
<accession>A0A1E5IGE4</accession>
<organism evidence="1 2">
    <name type="scientific">Endomicrobium trichonymphae</name>
    <dbReference type="NCBI Taxonomy" id="1408204"/>
    <lineage>
        <taxon>Bacteria</taxon>
        <taxon>Pseudomonadati</taxon>
        <taxon>Elusimicrobiota</taxon>
        <taxon>Endomicrobiia</taxon>
        <taxon>Endomicrobiales</taxon>
        <taxon>Endomicrobiaceae</taxon>
        <taxon>Candidatus Endomicrobiellum</taxon>
    </lineage>
</organism>
<dbReference type="EMBL" id="LNVX01000657">
    <property type="protein sequence ID" value="OEG69566.1"/>
    <property type="molecule type" value="Genomic_DNA"/>
</dbReference>
<comment type="caution">
    <text evidence="1">The sequence shown here is derived from an EMBL/GenBank/DDBJ whole genome shotgun (WGS) entry which is preliminary data.</text>
</comment>
<gene>
    <name evidence="1" type="ORF">ATZ36_08805</name>
</gene>
<sequence length="76" mass="8768">MTTALSLIGLPAGREYGQINTKEEPVINEAMIKKFIAYLDVSKTTLNKYEYCLNVFLGWMKIKRNCKASKKRYFAL</sequence>
<dbReference type="Proteomes" id="UP000095237">
    <property type="component" value="Unassembled WGS sequence"/>
</dbReference>
<evidence type="ECO:0000313" key="2">
    <source>
        <dbReference type="Proteomes" id="UP000095237"/>
    </source>
</evidence>
<name>A0A1E5IGE4_ENDTX</name>
<protein>
    <submittedName>
        <fullName evidence="1">Uncharacterized protein</fullName>
    </submittedName>
</protein>
<keyword evidence="2" id="KW-1185">Reference proteome</keyword>
<proteinExistence type="predicted"/>
<evidence type="ECO:0000313" key="1">
    <source>
        <dbReference type="EMBL" id="OEG69566.1"/>
    </source>
</evidence>
<dbReference type="AlphaFoldDB" id="A0A1E5IGE4"/>